<accession>A0AA36CB67</accession>
<dbReference type="InterPro" id="IPR017452">
    <property type="entry name" value="GPCR_Rhodpsn_7TM"/>
</dbReference>
<evidence type="ECO:0000256" key="5">
    <source>
        <dbReference type="ARBA" id="ARBA00023040"/>
    </source>
</evidence>
<dbReference type="CDD" id="cd00637">
    <property type="entry name" value="7tm_classA_rhodopsin-like"/>
    <property type="match status" value="1"/>
</dbReference>
<evidence type="ECO:0000313" key="13">
    <source>
        <dbReference type="Proteomes" id="UP001177023"/>
    </source>
</evidence>
<dbReference type="PANTHER" id="PTHR24229:SF40">
    <property type="entry name" value="ALLATOSTATIN C RECEPTOR 1-RELATED"/>
    <property type="match status" value="1"/>
</dbReference>
<dbReference type="InterPro" id="IPR000276">
    <property type="entry name" value="GPCR_Rhodpsn"/>
</dbReference>
<feature type="transmembrane region" description="Helical" evidence="10">
    <location>
        <begin position="174"/>
        <end position="195"/>
    </location>
</feature>
<dbReference type="SUPFAM" id="SSF81321">
    <property type="entry name" value="Family A G protein-coupled receptor-like"/>
    <property type="match status" value="1"/>
</dbReference>
<evidence type="ECO:0000256" key="8">
    <source>
        <dbReference type="ARBA" id="ARBA00023224"/>
    </source>
</evidence>
<feature type="transmembrane region" description="Helical" evidence="10">
    <location>
        <begin position="113"/>
        <end position="136"/>
    </location>
</feature>
<evidence type="ECO:0000256" key="9">
    <source>
        <dbReference type="RuleBase" id="RU000688"/>
    </source>
</evidence>
<dbReference type="PROSITE" id="PS00237">
    <property type="entry name" value="G_PROTEIN_RECEP_F1_1"/>
    <property type="match status" value="1"/>
</dbReference>
<organism evidence="12 13">
    <name type="scientific">Mesorhabditis spiculigera</name>
    <dbReference type="NCBI Taxonomy" id="96644"/>
    <lineage>
        <taxon>Eukaryota</taxon>
        <taxon>Metazoa</taxon>
        <taxon>Ecdysozoa</taxon>
        <taxon>Nematoda</taxon>
        <taxon>Chromadorea</taxon>
        <taxon>Rhabditida</taxon>
        <taxon>Rhabditina</taxon>
        <taxon>Rhabditomorpha</taxon>
        <taxon>Rhabditoidea</taxon>
        <taxon>Rhabditidae</taxon>
        <taxon>Mesorhabditinae</taxon>
        <taxon>Mesorhabditis</taxon>
    </lineage>
</organism>
<dbReference type="PROSITE" id="PS50262">
    <property type="entry name" value="G_PROTEIN_RECEP_F1_2"/>
    <property type="match status" value="1"/>
</dbReference>
<dbReference type="GO" id="GO:0005886">
    <property type="term" value="C:plasma membrane"/>
    <property type="evidence" value="ECO:0007669"/>
    <property type="project" value="UniProtKB-SubCell"/>
</dbReference>
<dbReference type="GO" id="GO:0043005">
    <property type="term" value="C:neuron projection"/>
    <property type="evidence" value="ECO:0007669"/>
    <property type="project" value="TreeGrafter"/>
</dbReference>
<evidence type="ECO:0000256" key="6">
    <source>
        <dbReference type="ARBA" id="ARBA00023136"/>
    </source>
</evidence>
<feature type="transmembrane region" description="Helical" evidence="10">
    <location>
        <begin position="15"/>
        <end position="35"/>
    </location>
</feature>
<proteinExistence type="inferred from homology"/>
<evidence type="ECO:0000256" key="3">
    <source>
        <dbReference type="ARBA" id="ARBA00022692"/>
    </source>
</evidence>
<dbReference type="GO" id="GO:0042277">
    <property type="term" value="F:peptide binding"/>
    <property type="evidence" value="ECO:0007669"/>
    <property type="project" value="TreeGrafter"/>
</dbReference>
<keyword evidence="6 10" id="KW-0472">Membrane</keyword>
<sequence length="264" mass="30616">MLGSVICHIHLAVDIFAKLFSVVVLTAMSLERYFIVCTRWRHSFNKGLTTGVPMCISLMMFVIVPMIVQLYYTRVIDIPLPIPGTEQLPPDQQEYQIHRICVPLMSDELFNAFAHYMFFFGFLAPLVIMTACYILLMRHVRRKFRMRCEAGGGTGRSIREPRYMGEMRKSIWRVAIYHFVCWAPFWVFTMTPTFIVNMELNAPWMAHPIWRALHLFVNILPSINAAGNWVLYAVLNSDVRRHLYLGGQPKKKKSTALLFSSMTI</sequence>
<keyword evidence="3 9" id="KW-0812">Transmembrane</keyword>
<feature type="domain" description="G-protein coupled receptors family 1 profile" evidence="11">
    <location>
        <begin position="1"/>
        <end position="232"/>
    </location>
</feature>
<comment type="similarity">
    <text evidence="9">Belongs to the G-protein coupled receptor 1 family.</text>
</comment>
<evidence type="ECO:0000256" key="10">
    <source>
        <dbReference type="SAM" id="Phobius"/>
    </source>
</evidence>
<comment type="subcellular location">
    <subcellularLocation>
        <location evidence="1">Cell membrane</location>
        <topology evidence="1">Multi-pass membrane protein</topology>
    </subcellularLocation>
</comment>
<evidence type="ECO:0000256" key="2">
    <source>
        <dbReference type="ARBA" id="ARBA00022475"/>
    </source>
</evidence>
<feature type="non-terminal residue" evidence="12">
    <location>
        <position position="1"/>
    </location>
</feature>
<keyword evidence="13" id="KW-1185">Reference proteome</keyword>
<dbReference type="AlphaFoldDB" id="A0AA36CB67"/>
<keyword evidence="2" id="KW-1003">Cell membrane</keyword>
<keyword evidence="7 9" id="KW-0675">Receptor</keyword>
<dbReference type="PRINTS" id="PR00237">
    <property type="entry name" value="GPCRRHODOPSN"/>
</dbReference>
<name>A0AA36CB67_9BILA</name>
<keyword evidence="8 9" id="KW-0807">Transducer</keyword>
<dbReference type="Proteomes" id="UP001177023">
    <property type="component" value="Unassembled WGS sequence"/>
</dbReference>
<evidence type="ECO:0000256" key="1">
    <source>
        <dbReference type="ARBA" id="ARBA00004651"/>
    </source>
</evidence>
<protein>
    <recommendedName>
        <fullName evidence="11">G-protein coupled receptors family 1 profile domain-containing protein</fullName>
    </recommendedName>
</protein>
<dbReference type="Gene3D" id="1.20.1070.10">
    <property type="entry name" value="Rhodopsin 7-helix transmembrane proteins"/>
    <property type="match status" value="1"/>
</dbReference>
<evidence type="ECO:0000256" key="7">
    <source>
        <dbReference type="ARBA" id="ARBA00023170"/>
    </source>
</evidence>
<gene>
    <name evidence="12" type="ORF">MSPICULIGERA_LOCUS3838</name>
</gene>
<feature type="transmembrane region" description="Helical" evidence="10">
    <location>
        <begin position="47"/>
        <end position="72"/>
    </location>
</feature>
<dbReference type="EMBL" id="CATQJA010001001">
    <property type="protein sequence ID" value="CAJ0565185.1"/>
    <property type="molecule type" value="Genomic_DNA"/>
</dbReference>
<feature type="transmembrane region" description="Helical" evidence="10">
    <location>
        <begin position="215"/>
        <end position="235"/>
    </location>
</feature>
<reference evidence="12" key="1">
    <citation type="submission" date="2023-06" db="EMBL/GenBank/DDBJ databases">
        <authorList>
            <person name="Delattre M."/>
        </authorList>
    </citation>
    <scope>NUCLEOTIDE SEQUENCE</scope>
    <source>
        <strain evidence="12">AF72</strain>
    </source>
</reference>
<dbReference type="Pfam" id="PF00001">
    <property type="entry name" value="7tm_1"/>
    <property type="match status" value="1"/>
</dbReference>
<dbReference type="GO" id="GO:0004930">
    <property type="term" value="F:G protein-coupled receptor activity"/>
    <property type="evidence" value="ECO:0007669"/>
    <property type="project" value="UniProtKB-KW"/>
</dbReference>
<keyword evidence="4 10" id="KW-1133">Transmembrane helix</keyword>
<comment type="caution">
    <text evidence="12">The sequence shown here is derived from an EMBL/GenBank/DDBJ whole genome shotgun (WGS) entry which is preliminary data.</text>
</comment>
<evidence type="ECO:0000256" key="4">
    <source>
        <dbReference type="ARBA" id="ARBA00022989"/>
    </source>
</evidence>
<keyword evidence="5 9" id="KW-0297">G-protein coupled receptor</keyword>
<evidence type="ECO:0000313" key="12">
    <source>
        <dbReference type="EMBL" id="CAJ0565185.1"/>
    </source>
</evidence>
<evidence type="ECO:0000259" key="11">
    <source>
        <dbReference type="PROSITE" id="PS50262"/>
    </source>
</evidence>
<dbReference type="PANTHER" id="PTHR24229">
    <property type="entry name" value="NEUROPEPTIDES RECEPTOR"/>
    <property type="match status" value="1"/>
</dbReference>